<gene>
    <name evidence="2" type="ORF">TICRE_04790</name>
</gene>
<dbReference type="GO" id="GO:0015668">
    <property type="term" value="F:type III site-specific deoxyribonuclease activity"/>
    <property type="evidence" value="ECO:0007669"/>
    <property type="project" value="InterPro"/>
</dbReference>
<keyword evidence="3" id="KW-1185">Reference proteome</keyword>
<dbReference type="REBASE" id="193702">
    <property type="entry name" value="Tcr6911ORF4790P"/>
</dbReference>
<name>A0A1U7M878_TISCR</name>
<dbReference type="InterPro" id="IPR027417">
    <property type="entry name" value="P-loop_NTPase"/>
</dbReference>
<organism evidence="2 3">
    <name type="scientific">Tissierella creatinophila DSM 6911</name>
    <dbReference type="NCBI Taxonomy" id="1123403"/>
    <lineage>
        <taxon>Bacteria</taxon>
        <taxon>Bacillati</taxon>
        <taxon>Bacillota</taxon>
        <taxon>Tissierellia</taxon>
        <taxon>Tissierellales</taxon>
        <taxon>Tissierellaceae</taxon>
        <taxon>Tissierella</taxon>
    </lineage>
</organism>
<sequence length="902" mass="105561">MYELYKNYRWNKFIIVVPSIAIREGIYKSLQITEEHFLNIYGHKIRSFIYDSKQLHKIDSFASDPGINVMIINSQAFNSRGKDARRIYEEQDSFRSRRPIDIIAQTHPIFIIDEPQSVEGKKTKEALELFNPLFTLRYSATHKEDYNKIYRLDALDAYNNKIVKKIKVKGISVKGTTGTNEYIYFEGIDLKDKNKPVAKIEFEVRQKNGIKRVSRNVNLDYNLYEKSGGMEQYKGYRVSEINGYKNTLSFTNGVTLYAGEVQGDISEEYLRRIQIRETIKSHFERERVLYNRGIKVLSLFFIDEVAKYRKYNENGDIVDGEYGKVFKEEYINSLNEYITLFDDPYTRYLKKINVEDTHNGYFSIDKTGRMKDSKAKGKEKISDDESAYDLIMRDKERLLSLDEPTRFVFSHSALREGWDNPNVFQICTLKHSDSTMRKRQEVGRGLRLCINQEGVRIDGETPGVNVHDINILTVIASESYENFAKQLQSEIAETLSERPRKVDEEFFLNNLVKNSNDEELLLNKILAKKLYHFFIKSNYIDTDDYLTEDYYKDLETNNIQLPEEFQEFKQGILQLVSKIYSSNITELVGDGRKENITEMKLNENYKKREFKELWNKINIKTSYYVDFNSEELIKNSVIALDKDLRISDLTYHIKIGEMENILSKNELENGESFKIRESEMNKEYTTLKTTIKYDIVGQLVNGTKLIRSDIVQILKKINPNTFYMFRKNPEEFILKASRIINQQKASMIIEHITYNPIGEVFGSTIFTDSTLKGTLGKDAIAVKRHIYDYVKYDSELERKFAEELDNSSEVCVYAKLPRGFFIPTPVGNYNPDWAIVFNENGIKHIYFIAETKGMLNSFEIRTDDIESAKIHCAKEHFKKISNETVRYEAIGNYEMLMEKVMR</sequence>
<evidence type="ECO:0000259" key="1">
    <source>
        <dbReference type="Pfam" id="PF19778"/>
    </source>
</evidence>
<protein>
    <recommendedName>
        <fullName evidence="1">Type III restriction enzyme C-terminal endonuclease domain-containing protein</fullName>
    </recommendedName>
</protein>
<feature type="domain" description="Type III restriction enzyme C-terminal endonuclease" evidence="1">
    <location>
        <begin position="784"/>
        <end position="890"/>
    </location>
</feature>
<dbReference type="OrthoDB" id="9804145at2"/>
<reference evidence="2 3" key="1">
    <citation type="submission" date="2016-02" db="EMBL/GenBank/DDBJ databases">
        <title>Genome sequence of Tissierella creatinophila DSM 6911.</title>
        <authorList>
            <person name="Poehlein A."/>
            <person name="Daniel R."/>
        </authorList>
    </citation>
    <scope>NUCLEOTIDE SEQUENCE [LARGE SCALE GENOMIC DNA]</scope>
    <source>
        <strain evidence="2 3">DSM 6911</strain>
    </source>
</reference>
<dbReference type="Pfam" id="PF19778">
    <property type="entry name" value="RE_endonuc"/>
    <property type="match status" value="1"/>
</dbReference>
<dbReference type="Gene3D" id="3.40.50.300">
    <property type="entry name" value="P-loop containing nucleotide triphosphate hydrolases"/>
    <property type="match status" value="2"/>
</dbReference>
<dbReference type="Proteomes" id="UP000186112">
    <property type="component" value="Unassembled WGS sequence"/>
</dbReference>
<evidence type="ECO:0000313" key="2">
    <source>
        <dbReference type="EMBL" id="OLS03485.1"/>
    </source>
</evidence>
<dbReference type="AlphaFoldDB" id="A0A1U7M878"/>
<dbReference type="EMBL" id="LTDM01000006">
    <property type="protein sequence ID" value="OLS03485.1"/>
    <property type="molecule type" value="Genomic_DNA"/>
</dbReference>
<dbReference type="InterPro" id="IPR045572">
    <property type="entry name" value="RE_endonuc_C"/>
</dbReference>
<evidence type="ECO:0000313" key="3">
    <source>
        <dbReference type="Proteomes" id="UP000186112"/>
    </source>
</evidence>
<comment type="caution">
    <text evidence="2">The sequence shown here is derived from an EMBL/GenBank/DDBJ whole genome shotgun (WGS) entry which is preliminary data.</text>
</comment>
<proteinExistence type="predicted"/>
<accession>A0A1U7M878</accession>